<feature type="region of interest" description="Disordered" evidence="2">
    <location>
        <begin position="644"/>
        <end position="663"/>
    </location>
</feature>
<name>A0A7S2S7C4_9STRA</name>
<feature type="coiled-coil region" evidence="1">
    <location>
        <begin position="310"/>
        <end position="348"/>
    </location>
</feature>
<feature type="region of interest" description="Disordered" evidence="2">
    <location>
        <begin position="50"/>
        <end position="70"/>
    </location>
</feature>
<accession>A0A7S2S7C4</accession>
<proteinExistence type="predicted"/>
<gene>
    <name evidence="3" type="ORF">EANT1437_LOCUS12688</name>
</gene>
<dbReference type="EMBL" id="HBHI01024715">
    <property type="protein sequence ID" value="CAD9691741.1"/>
    <property type="molecule type" value="Transcribed_RNA"/>
</dbReference>
<keyword evidence="1" id="KW-0175">Coiled coil</keyword>
<evidence type="ECO:0000256" key="1">
    <source>
        <dbReference type="SAM" id="Coils"/>
    </source>
</evidence>
<feature type="compositionally biased region" description="Polar residues" evidence="2">
    <location>
        <begin position="58"/>
        <end position="69"/>
    </location>
</feature>
<feature type="compositionally biased region" description="Polar residues" evidence="2">
    <location>
        <begin position="178"/>
        <end position="190"/>
    </location>
</feature>
<feature type="compositionally biased region" description="Low complexity" evidence="2">
    <location>
        <begin position="191"/>
        <end position="200"/>
    </location>
</feature>
<evidence type="ECO:0000313" key="3">
    <source>
        <dbReference type="EMBL" id="CAD9691741.1"/>
    </source>
</evidence>
<sequence length="711" mass="76289">MRRPRLLGTADTLLKHDTSRCISEEKTEEELRTAALTEFTSFLGSHSVGDGSVWGSGHPSNPQKASNPPGTAAALATQRIAEQKARKCTQTSLNKLLGRHLHRDDAELTGGAICCFPSLDLHSNDSESSEIDILPGVGVSHKPTNNTMDKSMPPPPPNSRGITIPVMAASVFKEDNGTNHGATNSTSQHESNASALRSSASAATNAVSNANANAAKLEQAAARNLGAESKWTPSSVSQAPSAMLRSMASSFSSLVDSRVRAWTLLLLRHSLSSGDEESRSRLLALLATSSRIDLTAIVTSFKVLEFAPKDKSILDEYKRKEEELKQLRQKLKQQSNELKITMNQMSEDTVVAPPQEEKEDKFDAILPLIFESTIDVTIEGQKLTVNLRAPGTVSAKFFDCRSKITLVQINLDTNLLVSSMVEQARLIVFKAVARATSLPTTASGLSKVVGGSKISSSAKTGVASLSGGFGSALNLQTSQQSPMLTQKKPSSTRISSLDSSGNLAFQKKRSSVTWTHPIEADQTTKRPKLSDSPSIMRSTKSFGRPDATFFESSRNATFGDFGRVHKSDHIPNFVNGKLQVPNNYKQGASQASFGFSQLNRGPSLGNVARANTNANFISSSSSQQINTMGGSKYGLVRNKSSMSNSSVSFSMNGNSSANSGSRRLGRQTFDQLSRNMTVSGQQLNSSGVSQSNIPRTATALESLLLQASKRK</sequence>
<dbReference type="AlphaFoldDB" id="A0A7S2S7C4"/>
<feature type="compositionally biased region" description="Low complexity" evidence="2">
    <location>
        <begin position="644"/>
        <end position="662"/>
    </location>
</feature>
<reference evidence="3" key="1">
    <citation type="submission" date="2021-01" db="EMBL/GenBank/DDBJ databases">
        <authorList>
            <person name="Corre E."/>
            <person name="Pelletier E."/>
            <person name="Niang G."/>
            <person name="Scheremetjew M."/>
            <person name="Finn R."/>
            <person name="Kale V."/>
            <person name="Holt S."/>
            <person name="Cochrane G."/>
            <person name="Meng A."/>
            <person name="Brown T."/>
            <person name="Cohen L."/>
        </authorList>
    </citation>
    <scope>NUCLEOTIDE SEQUENCE</scope>
    <source>
        <strain evidence="3">CCMP1452</strain>
    </source>
</reference>
<feature type="region of interest" description="Disordered" evidence="2">
    <location>
        <begin position="478"/>
        <end position="500"/>
    </location>
</feature>
<organism evidence="3">
    <name type="scientific">Eucampia antarctica</name>
    <dbReference type="NCBI Taxonomy" id="49252"/>
    <lineage>
        <taxon>Eukaryota</taxon>
        <taxon>Sar</taxon>
        <taxon>Stramenopiles</taxon>
        <taxon>Ochrophyta</taxon>
        <taxon>Bacillariophyta</taxon>
        <taxon>Mediophyceae</taxon>
        <taxon>Biddulphiophycidae</taxon>
        <taxon>Hemiaulales</taxon>
        <taxon>Hemiaulaceae</taxon>
        <taxon>Eucampia</taxon>
    </lineage>
</organism>
<feature type="region of interest" description="Disordered" evidence="2">
    <location>
        <begin position="514"/>
        <end position="540"/>
    </location>
</feature>
<evidence type="ECO:0000256" key="2">
    <source>
        <dbReference type="SAM" id="MobiDB-lite"/>
    </source>
</evidence>
<feature type="region of interest" description="Disordered" evidence="2">
    <location>
        <begin position="135"/>
        <end position="158"/>
    </location>
</feature>
<protein>
    <submittedName>
        <fullName evidence="3">Uncharacterized protein</fullName>
    </submittedName>
</protein>
<feature type="compositionally biased region" description="Polar residues" evidence="2">
    <location>
        <begin position="531"/>
        <end position="540"/>
    </location>
</feature>
<feature type="region of interest" description="Disordered" evidence="2">
    <location>
        <begin position="174"/>
        <end position="200"/>
    </location>
</feature>